<reference evidence="2" key="1">
    <citation type="submission" date="2020-06" db="EMBL/GenBank/DDBJ databases">
        <title>Unique genomic features of the anaerobic methanotrophic archaea.</title>
        <authorList>
            <person name="Chadwick G.L."/>
            <person name="Skennerton C.T."/>
            <person name="Laso-Perez R."/>
            <person name="Leu A.O."/>
            <person name="Speth D.R."/>
            <person name="Yu H."/>
            <person name="Morgan-Lang C."/>
            <person name="Hatzenpichler R."/>
            <person name="Goudeau D."/>
            <person name="Malmstrom R."/>
            <person name="Brazelton W.J."/>
            <person name="Woyke T."/>
            <person name="Hallam S.J."/>
            <person name="Tyson G.W."/>
            <person name="Wegener G."/>
            <person name="Boetius A."/>
            <person name="Orphan V."/>
        </authorList>
    </citation>
    <scope>NUCLEOTIDE SEQUENCE</scope>
</reference>
<accession>A0A7G9YVV2</accession>
<feature type="transmembrane region" description="Helical" evidence="1">
    <location>
        <begin position="12"/>
        <end position="30"/>
    </location>
</feature>
<dbReference type="Pfam" id="PF09946">
    <property type="entry name" value="DUF2178"/>
    <property type="match status" value="1"/>
</dbReference>
<proteinExistence type="predicted"/>
<evidence type="ECO:0000313" key="2">
    <source>
        <dbReference type="EMBL" id="QNO52136.1"/>
    </source>
</evidence>
<name>A0A7G9YVV2_9EURY</name>
<dbReference type="EMBL" id="MT631502">
    <property type="protein sequence ID" value="QNO52136.1"/>
    <property type="molecule type" value="Genomic_DNA"/>
</dbReference>
<protein>
    <recommendedName>
        <fullName evidence="3">DUF2178 domain-containing protein</fullName>
    </recommendedName>
</protein>
<evidence type="ECO:0000256" key="1">
    <source>
        <dbReference type="SAM" id="Phobius"/>
    </source>
</evidence>
<feature type="transmembrane region" description="Helical" evidence="1">
    <location>
        <begin position="113"/>
        <end position="133"/>
    </location>
</feature>
<organism evidence="2">
    <name type="scientific">Candidatus Methanophagaceae archaeon ANME-1 ERB6</name>
    <dbReference type="NCBI Taxonomy" id="2759912"/>
    <lineage>
        <taxon>Archaea</taxon>
        <taxon>Methanobacteriati</taxon>
        <taxon>Methanobacteriota</taxon>
        <taxon>Stenosarchaea group</taxon>
        <taxon>Methanomicrobia</taxon>
        <taxon>Candidatus Methanophagales</taxon>
        <taxon>Candidatus Methanophagaceae</taxon>
    </lineage>
</organism>
<feature type="transmembrane region" description="Helical" evidence="1">
    <location>
        <begin position="42"/>
        <end position="63"/>
    </location>
</feature>
<feature type="transmembrane region" description="Helical" evidence="1">
    <location>
        <begin position="84"/>
        <end position="107"/>
    </location>
</feature>
<keyword evidence="1" id="KW-1133">Transmembrane helix</keyword>
<gene>
    <name evidence="2" type="ORF">MDNCFBIC_00006</name>
</gene>
<keyword evidence="1" id="KW-0812">Transmembrane</keyword>
<sequence>MKKRKDKDILRFLGMGLGLVLLGIIILRIVPDVVGRTWTFPYVIGGLFILGGTMLIIMSLCTATKTREDLVQDERSVRINEKAGYHAFWILIGTLALVQLIAMFWRLNLNYKSVSPDIFIVGMFSFVILRWYYNRRYGG</sequence>
<evidence type="ECO:0008006" key="3">
    <source>
        <dbReference type="Google" id="ProtNLM"/>
    </source>
</evidence>
<keyword evidence="1" id="KW-0472">Membrane</keyword>
<dbReference type="InterPro" id="IPR019235">
    <property type="entry name" value="DUF2178_TM"/>
</dbReference>
<dbReference type="AlphaFoldDB" id="A0A7G9YVV2"/>